<reference evidence="1 2" key="1">
    <citation type="submission" date="2016-04" db="EMBL/GenBank/DDBJ databases">
        <title>The genome of Intoshia linei affirms orthonectids as highly simplified spiralians.</title>
        <authorList>
            <person name="Mikhailov K.V."/>
            <person name="Slusarev G.S."/>
            <person name="Nikitin M.A."/>
            <person name="Logacheva M.D."/>
            <person name="Penin A."/>
            <person name="Aleoshin V."/>
            <person name="Panchin Y.V."/>
        </authorList>
    </citation>
    <scope>NUCLEOTIDE SEQUENCE [LARGE SCALE GENOMIC DNA]</scope>
    <source>
        <strain evidence="1">Intl2013</strain>
        <tissue evidence="1">Whole animal</tissue>
    </source>
</reference>
<gene>
    <name evidence="1" type="ORF">A3Q56_00665</name>
</gene>
<dbReference type="Proteomes" id="UP000078046">
    <property type="component" value="Unassembled WGS sequence"/>
</dbReference>
<evidence type="ECO:0008006" key="3">
    <source>
        <dbReference type="Google" id="ProtNLM"/>
    </source>
</evidence>
<organism evidence="1 2">
    <name type="scientific">Intoshia linei</name>
    <dbReference type="NCBI Taxonomy" id="1819745"/>
    <lineage>
        <taxon>Eukaryota</taxon>
        <taxon>Metazoa</taxon>
        <taxon>Spiralia</taxon>
        <taxon>Lophotrochozoa</taxon>
        <taxon>Mesozoa</taxon>
        <taxon>Orthonectida</taxon>
        <taxon>Rhopaluridae</taxon>
        <taxon>Intoshia</taxon>
    </lineage>
</organism>
<dbReference type="AlphaFoldDB" id="A0A177BBC7"/>
<evidence type="ECO:0000313" key="1">
    <source>
        <dbReference type="EMBL" id="OAF71505.1"/>
    </source>
</evidence>
<proteinExistence type="predicted"/>
<name>A0A177BBC7_9BILA</name>
<protein>
    <recommendedName>
        <fullName evidence="3">HORMA domain-containing protein</fullName>
    </recommendedName>
</protein>
<comment type="caution">
    <text evidence="1">The sequence shown here is derived from an EMBL/GenBank/DDBJ whole genome shotgun (WGS) entry which is preliminary data.</text>
</comment>
<evidence type="ECO:0000313" key="2">
    <source>
        <dbReference type="Proteomes" id="UP000078046"/>
    </source>
</evidence>
<dbReference type="SUPFAM" id="SSF56019">
    <property type="entry name" value="The spindle assembly checkpoint protein mad2"/>
    <property type="match status" value="1"/>
</dbReference>
<accession>A0A177BBC7</accession>
<keyword evidence="2" id="KW-1185">Reference proteome</keyword>
<dbReference type="Gene3D" id="3.30.900.10">
    <property type="entry name" value="HORMA domain"/>
    <property type="match status" value="1"/>
</dbReference>
<dbReference type="InterPro" id="IPR036570">
    <property type="entry name" value="HORMA_dom_sf"/>
</dbReference>
<dbReference type="EMBL" id="LWCA01000045">
    <property type="protein sequence ID" value="OAF71505.1"/>
    <property type="molecule type" value="Genomic_DNA"/>
</dbReference>
<sequence length="185" mass="22401">MRETEAFIQYIKVITNFVLYENNVYDVADFQSIYKFGINIKMCKIQQVIHYIDKFLCNSLVEKKYGNVVDLYIFLYTESKKLCYMYHFDVNVNYYLLCQNFEDTRAVKENLVEIYHTIKDTKLYHFNLNWMYVASCKLEDFNCKLTQMIKVFENTLHFSDFKFIPINGLKPEFVLFLNENVYKKK</sequence>